<name>A0A0A7KFG4_9DEIO</name>
<feature type="region of interest" description="Disordered" evidence="1">
    <location>
        <begin position="203"/>
        <end position="232"/>
    </location>
</feature>
<reference evidence="3" key="1">
    <citation type="submission" date="2014-11" db="EMBL/GenBank/DDBJ databases">
        <title>Hymenobacter sp. DG25B genome submission.</title>
        <authorList>
            <person name="Jung H.-Y."/>
            <person name="Kim M.K."/>
            <person name="Srinivasan S."/>
            <person name="Lim S."/>
        </authorList>
    </citation>
    <scope>NUCLEOTIDE SEQUENCE [LARGE SCALE GENOMIC DNA]</scope>
    <source>
        <strain evidence="3">DY59</strain>
    </source>
</reference>
<evidence type="ECO:0000256" key="1">
    <source>
        <dbReference type="SAM" id="MobiDB-lite"/>
    </source>
</evidence>
<protein>
    <submittedName>
        <fullName evidence="2">Uncharacterized protein</fullName>
    </submittedName>
</protein>
<dbReference type="EMBL" id="CP010028">
    <property type="protein sequence ID" value="AIZ44861.1"/>
    <property type="molecule type" value="Genomic_DNA"/>
</dbReference>
<dbReference type="Proteomes" id="UP000030634">
    <property type="component" value="Chromosome"/>
</dbReference>
<dbReference type="InterPro" id="IPR005082">
    <property type="entry name" value="Peptidase_U9_T4_prohead"/>
</dbReference>
<evidence type="ECO:0000313" key="3">
    <source>
        <dbReference type="Proteomes" id="UP000030634"/>
    </source>
</evidence>
<evidence type="ECO:0000313" key="2">
    <source>
        <dbReference type="EMBL" id="AIZ44861.1"/>
    </source>
</evidence>
<dbReference type="AlphaFoldDB" id="A0A0A7KFG4"/>
<gene>
    <name evidence="2" type="ORF">QR90_06715</name>
</gene>
<dbReference type="RefSeq" id="WP_039683268.1">
    <property type="nucleotide sequence ID" value="NZ_CP010028.1"/>
</dbReference>
<feature type="compositionally biased region" description="Low complexity" evidence="1">
    <location>
        <begin position="207"/>
        <end position="222"/>
    </location>
</feature>
<proteinExistence type="predicted"/>
<accession>A0A0A7KFG4</accession>
<dbReference type="HOGENOM" id="CLU_645161_0_0_0"/>
<sequence length="425" mass="45961">MPDHLNRSPCTTTLTVLLQESVSGQLDKSQQLSETRRPERANVILTEATEDGQKVTRFKCNIGKVDIVNRNGRYYPRSAYQAAIDAAQEDLAAGRLWGLLEHADDWYDPMKGRLEKIAGLFDSISIDGDMVIGSGTVVSTPTGDTLRGLLASKVAVGISTSGTGSVKWLPAKEVDDTYHDPEALIGVIQDDFRLLTVDFVSDPANPSGQARSAEQRQRQSPAPTRPQEGTMKWNEKVKKTAERLGMTVEAFAAAHADWANELQTEGTTLPPAARSEGASVSADDYRVLEQTVVELRGQVTGLTTDNHNARRDAIAITALESARLPSAGTIKHGETEIDLDASFRADLIGVARAAENDESAKAAVDRKIVERKAALGQRESAPRPGSGRINLPTGDNSRVATEAERNSQDGGVRRLENTRSRVGLL</sequence>
<organism evidence="2 3">
    <name type="scientific">Deinococcus radiopugnans</name>
    <dbReference type="NCBI Taxonomy" id="57497"/>
    <lineage>
        <taxon>Bacteria</taxon>
        <taxon>Thermotogati</taxon>
        <taxon>Deinococcota</taxon>
        <taxon>Deinococci</taxon>
        <taxon>Deinococcales</taxon>
        <taxon>Deinococcaceae</taxon>
        <taxon>Deinococcus</taxon>
    </lineage>
</organism>
<feature type="compositionally biased region" description="Basic and acidic residues" evidence="1">
    <location>
        <begin position="401"/>
        <end position="419"/>
    </location>
</feature>
<feature type="region of interest" description="Disordered" evidence="1">
    <location>
        <begin position="374"/>
        <end position="425"/>
    </location>
</feature>
<dbReference type="KEGG" id="dsw:QR90_06715"/>
<dbReference type="Pfam" id="PF03420">
    <property type="entry name" value="Peptidase_S77"/>
    <property type="match status" value="1"/>
</dbReference>
<dbReference type="STRING" id="1182571.QR90_06715"/>